<comment type="catalytic activity">
    <reaction evidence="3">
        <text>D-mannitol 1-phosphate + NAD(+) = beta-D-fructose 6-phosphate + NADH + H(+)</text>
        <dbReference type="Rhea" id="RHEA:19661"/>
        <dbReference type="ChEBI" id="CHEBI:15378"/>
        <dbReference type="ChEBI" id="CHEBI:57540"/>
        <dbReference type="ChEBI" id="CHEBI:57634"/>
        <dbReference type="ChEBI" id="CHEBI:57945"/>
        <dbReference type="ChEBI" id="CHEBI:61381"/>
        <dbReference type="EC" id="1.1.1.17"/>
    </reaction>
</comment>
<dbReference type="Gene3D" id="3.40.50.720">
    <property type="entry name" value="NAD(P)-binding Rossmann-like Domain"/>
    <property type="match status" value="1"/>
</dbReference>
<evidence type="ECO:0000256" key="2">
    <source>
        <dbReference type="ARBA" id="ARBA00023027"/>
    </source>
</evidence>
<evidence type="ECO:0000313" key="6">
    <source>
        <dbReference type="EMBL" id="QUI23370.1"/>
    </source>
</evidence>
<evidence type="ECO:0000259" key="4">
    <source>
        <dbReference type="Pfam" id="PF01232"/>
    </source>
</evidence>
<evidence type="ECO:0000256" key="3">
    <source>
        <dbReference type="ARBA" id="ARBA00048615"/>
    </source>
</evidence>
<proteinExistence type="predicted"/>
<dbReference type="Gene3D" id="1.10.1040.10">
    <property type="entry name" value="N-(1-d-carboxylethyl)-l-norvaline Dehydrogenase, domain 2"/>
    <property type="match status" value="1"/>
</dbReference>
<dbReference type="GO" id="GO:0008926">
    <property type="term" value="F:mannitol-1-phosphate 5-dehydrogenase activity"/>
    <property type="evidence" value="ECO:0007669"/>
    <property type="project" value="UniProtKB-EC"/>
</dbReference>
<reference evidence="6" key="1">
    <citation type="submission" date="2020-07" db="EMBL/GenBank/DDBJ databases">
        <title>Vallitalea pronyensis genome.</title>
        <authorList>
            <person name="Postec A."/>
        </authorList>
    </citation>
    <scope>NUCLEOTIDE SEQUENCE</scope>
    <source>
        <strain evidence="6">FatNI3</strain>
    </source>
</reference>
<dbReference type="PANTHER" id="PTHR30524:SF0">
    <property type="entry name" value="ALTRONATE OXIDOREDUCTASE-RELATED"/>
    <property type="match status" value="1"/>
</dbReference>
<dbReference type="GO" id="GO:0009026">
    <property type="term" value="F:tagaturonate reductase activity"/>
    <property type="evidence" value="ECO:0007669"/>
    <property type="project" value="TreeGrafter"/>
</dbReference>
<dbReference type="NCBIfam" id="NF002969">
    <property type="entry name" value="PRK03643.1"/>
    <property type="match status" value="1"/>
</dbReference>
<evidence type="ECO:0000256" key="1">
    <source>
        <dbReference type="ARBA" id="ARBA00023002"/>
    </source>
</evidence>
<protein>
    <submittedName>
        <fullName evidence="6">Tagaturonate reductase</fullName>
    </submittedName>
</protein>
<dbReference type="GO" id="GO:0019592">
    <property type="term" value="P:mannitol catabolic process"/>
    <property type="evidence" value="ECO:0007669"/>
    <property type="project" value="TreeGrafter"/>
</dbReference>
<evidence type="ECO:0000259" key="5">
    <source>
        <dbReference type="Pfam" id="PF08125"/>
    </source>
</evidence>
<keyword evidence="1" id="KW-0560">Oxidoreductase</keyword>
<dbReference type="EMBL" id="CP058649">
    <property type="protein sequence ID" value="QUI23370.1"/>
    <property type="molecule type" value="Genomic_DNA"/>
</dbReference>
<feature type="domain" description="Mannitol dehydrogenase N-terminal" evidence="4">
    <location>
        <begin position="15"/>
        <end position="259"/>
    </location>
</feature>
<keyword evidence="2" id="KW-0520">NAD</keyword>
<dbReference type="InterPro" id="IPR008927">
    <property type="entry name" value="6-PGluconate_DH-like_C_sf"/>
</dbReference>
<evidence type="ECO:0000313" key="7">
    <source>
        <dbReference type="Proteomes" id="UP000683246"/>
    </source>
</evidence>
<dbReference type="Proteomes" id="UP000683246">
    <property type="component" value="Chromosome"/>
</dbReference>
<dbReference type="InterPro" id="IPR013131">
    <property type="entry name" value="Mannitol_DH_N"/>
</dbReference>
<dbReference type="SUPFAM" id="SSF48179">
    <property type="entry name" value="6-phosphogluconate dehydrogenase C-terminal domain-like"/>
    <property type="match status" value="1"/>
</dbReference>
<dbReference type="Pfam" id="PF01232">
    <property type="entry name" value="Mannitol_dh"/>
    <property type="match status" value="1"/>
</dbReference>
<feature type="domain" description="Mannitol dehydrogenase C-terminal" evidence="5">
    <location>
        <begin position="271"/>
        <end position="463"/>
    </location>
</feature>
<dbReference type="KEGG" id="vpy:HZI73_14200"/>
<dbReference type="GO" id="GO:0005829">
    <property type="term" value="C:cytosol"/>
    <property type="evidence" value="ECO:0007669"/>
    <property type="project" value="TreeGrafter"/>
</dbReference>
<dbReference type="InterPro" id="IPR000669">
    <property type="entry name" value="Mannitol_DH"/>
</dbReference>
<dbReference type="InterPro" id="IPR013328">
    <property type="entry name" value="6PGD_dom2"/>
</dbReference>
<dbReference type="InterPro" id="IPR036291">
    <property type="entry name" value="NAD(P)-bd_dom_sf"/>
</dbReference>
<keyword evidence="7" id="KW-1185">Reference proteome</keyword>
<dbReference type="PRINTS" id="PR00084">
    <property type="entry name" value="MTLDHDRGNASE"/>
</dbReference>
<dbReference type="GO" id="GO:0019698">
    <property type="term" value="P:D-galacturonate catabolic process"/>
    <property type="evidence" value="ECO:0007669"/>
    <property type="project" value="TreeGrafter"/>
</dbReference>
<dbReference type="RefSeq" id="WP_212694052.1">
    <property type="nucleotide sequence ID" value="NZ_CP058649.1"/>
</dbReference>
<gene>
    <name evidence="6" type="ORF">HZI73_14200</name>
</gene>
<dbReference type="SUPFAM" id="SSF51735">
    <property type="entry name" value="NAD(P)-binding Rossmann-fold domains"/>
    <property type="match status" value="1"/>
</dbReference>
<dbReference type="Pfam" id="PF08125">
    <property type="entry name" value="Mannitol_dh_C"/>
    <property type="match status" value="1"/>
</dbReference>
<dbReference type="InterPro" id="IPR013118">
    <property type="entry name" value="Mannitol_DH_C"/>
</dbReference>
<accession>A0A8J8MKK3</accession>
<name>A0A8J8MKK3_9FIRM</name>
<organism evidence="6 7">
    <name type="scientific">Vallitalea pronyensis</name>
    <dbReference type="NCBI Taxonomy" id="1348613"/>
    <lineage>
        <taxon>Bacteria</taxon>
        <taxon>Bacillati</taxon>
        <taxon>Bacillota</taxon>
        <taxon>Clostridia</taxon>
        <taxon>Lachnospirales</taxon>
        <taxon>Vallitaleaceae</taxon>
        <taxon>Vallitalea</taxon>
    </lineage>
</organism>
<dbReference type="PANTHER" id="PTHR30524">
    <property type="entry name" value="MANNITOL-1-PHOSPHATE 5-DEHYDROGENASE"/>
    <property type="match status" value="1"/>
</dbReference>
<dbReference type="AlphaFoldDB" id="A0A8J8MKK3"/>
<sequence>MRLSSKHINRIKRPERILQFGEGNFLRAFTDWMIHKINQEALFNGHIVVVQPIEKGLIDILNEQDGLYTLYLKGIQNGQCIQEHLCIDAISRAINPYGDYDAFLKTATLEEMRFVISNTTEAGIYYEEADQLTDTPQKSYPGKLTAWLYHRYQYFQGDCSKGMVIIPCELIDKNAEKLKKIIMKLAAQWQLEYGFMDWLEKANTFCNSLVDRIVPGYPRERIDEINIKLGYEDKLVVEGEPFHLWVIEAPEELERELPLNRTDLQVLFVKDLTPYRTRKVRILNGAHTSMVPIGYLYGLRTVRACVEDQVIGQYVRNTIFEEIIPTLTLPYEALEAFANDVMERFKNPYIQHYLMGISLNAMSKYKTRVLPSLITYYQQKHELPKRLVMALAAYICFYKGKYANETIELQDEQWVLDFYSEQWKKEPTTIEDYKNMVVQILNNEKLWGRKLSEIDGLEDLLAHYVQIIYEKGIHEIVDNL</sequence>